<dbReference type="GO" id="GO:0003676">
    <property type="term" value="F:nucleic acid binding"/>
    <property type="evidence" value="ECO:0007669"/>
    <property type="project" value="InterPro"/>
</dbReference>
<dbReference type="InterPro" id="IPR036397">
    <property type="entry name" value="RNaseH_sf"/>
</dbReference>
<dbReference type="SUPFAM" id="SSF53098">
    <property type="entry name" value="Ribonuclease H-like"/>
    <property type="match status" value="1"/>
</dbReference>
<comment type="caution">
    <text evidence="2">The sequence shown here is derived from an EMBL/GenBank/DDBJ whole genome shotgun (WGS) entry which is preliminary data.</text>
</comment>
<dbReference type="Pfam" id="PF13456">
    <property type="entry name" value="RVT_3"/>
    <property type="match status" value="1"/>
</dbReference>
<dbReference type="PANTHER" id="PTHR47074:SF11">
    <property type="entry name" value="REVERSE TRANSCRIPTASE-LIKE PROTEIN"/>
    <property type="match status" value="1"/>
</dbReference>
<sequence length="386" mass="44120">MVTHLPALGSDHSPLIVNTEHLDQQSSGWHRGKVWRFEAMWLRTTECERVVLEAWQHGSEASNTDNVFHNLENCRIGFIRWNQDAFGNLRKRIKKLEEEITQLQSYEATEELSQDPVGEWAMAITSKFGETGGFLVNQDSDLFLCPNTSTLNLKSLTLLTLSAKSGRRISFTTCFTHWILKLSSLSRSEDTAILTISFGTRILKQGEDLLHTFIHCHFSRHRVLETTSGDVESWVRHVCDNLDTRDADRFLVLCWSLWNNRNKKLMEGKSQSTLLAWRMRNFKSAADPLMAKALAAKEALELSILEGWRNIILEGDCQTIITRMQTTDDDNSVIGPVTEDIRHLMRCIPSCRVEYIPRDINSVAHKIARGAARNDDGRNQFPSFIM</sequence>
<dbReference type="AlphaFoldDB" id="A0AAE2CXZ8"/>
<dbReference type="InterPro" id="IPR052929">
    <property type="entry name" value="RNase_H-like_EbsB-rel"/>
</dbReference>
<evidence type="ECO:0000313" key="2">
    <source>
        <dbReference type="EMBL" id="KAK4438707.1"/>
    </source>
</evidence>
<dbReference type="PANTHER" id="PTHR47074">
    <property type="entry name" value="BNAC02G40300D PROTEIN"/>
    <property type="match status" value="1"/>
</dbReference>
<dbReference type="InterPro" id="IPR002156">
    <property type="entry name" value="RNaseH_domain"/>
</dbReference>
<dbReference type="InterPro" id="IPR044730">
    <property type="entry name" value="RNase_H-like_dom_plant"/>
</dbReference>
<proteinExistence type="predicted"/>
<reference evidence="2" key="2">
    <citation type="journal article" date="2024" name="Plant">
        <title>Genomic evolution and insights into agronomic trait innovations of Sesamum species.</title>
        <authorList>
            <person name="Miao H."/>
            <person name="Wang L."/>
            <person name="Qu L."/>
            <person name="Liu H."/>
            <person name="Sun Y."/>
            <person name="Le M."/>
            <person name="Wang Q."/>
            <person name="Wei S."/>
            <person name="Zheng Y."/>
            <person name="Lin W."/>
            <person name="Duan Y."/>
            <person name="Cao H."/>
            <person name="Xiong S."/>
            <person name="Wang X."/>
            <person name="Wei L."/>
            <person name="Li C."/>
            <person name="Ma Q."/>
            <person name="Ju M."/>
            <person name="Zhao R."/>
            <person name="Li G."/>
            <person name="Mu C."/>
            <person name="Tian Q."/>
            <person name="Mei H."/>
            <person name="Zhang T."/>
            <person name="Gao T."/>
            <person name="Zhang H."/>
        </authorList>
    </citation>
    <scope>NUCLEOTIDE SEQUENCE</scope>
    <source>
        <strain evidence="2">3651</strain>
    </source>
</reference>
<protein>
    <recommendedName>
        <fullName evidence="1">RNase H type-1 domain-containing protein</fullName>
    </recommendedName>
</protein>
<dbReference type="CDD" id="cd06222">
    <property type="entry name" value="RNase_H_like"/>
    <property type="match status" value="1"/>
</dbReference>
<evidence type="ECO:0000313" key="3">
    <source>
        <dbReference type="Proteomes" id="UP001293254"/>
    </source>
</evidence>
<dbReference type="GO" id="GO:0004523">
    <property type="term" value="F:RNA-DNA hybrid ribonuclease activity"/>
    <property type="evidence" value="ECO:0007669"/>
    <property type="project" value="InterPro"/>
</dbReference>
<feature type="domain" description="RNase H type-1" evidence="1">
    <location>
        <begin position="278"/>
        <end position="369"/>
    </location>
</feature>
<name>A0AAE2CXZ8_9LAMI</name>
<organism evidence="2 3">
    <name type="scientific">Sesamum alatum</name>
    <dbReference type="NCBI Taxonomy" id="300844"/>
    <lineage>
        <taxon>Eukaryota</taxon>
        <taxon>Viridiplantae</taxon>
        <taxon>Streptophyta</taxon>
        <taxon>Embryophyta</taxon>
        <taxon>Tracheophyta</taxon>
        <taxon>Spermatophyta</taxon>
        <taxon>Magnoliopsida</taxon>
        <taxon>eudicotyledons</taxon>
        <taxon>Gunneridae</taxon>
        <taxon>Pentapetalae</taxon>
        <taxon>asterids</taxon>
        <taxon>lamiids</taxon>
        <taxon>Lamiales</taxon>
        <taxon>Pedaliaceae</taxon>
        <taxon>Sesamum</taxon>
    </lineage>
</organism>
<dbReference type="Proteomes" id="UP001293254">
    <property type="component" value="Unassembled WGS sequence"/>
</dbReference>
<evidence type="ECO:0000259" key="1">
    <source>
        <dbReference type="Pfam" id="PF13456"/>
    </source>
</evidence>
<accession>A0AAE2CXZ8</accession>
<dbReference type="EMBL" id="JACGWO010000001">
    <property type="protein sequence ID" value="KAK4438707.1"/>
    <property type="molecule type" value="Genomic_DNA"/>
</dbReference>
<dbReference type="Gene3D" id="3.30.420.10">
    <property type="entry name" value="Ribonuclease H-like superfamily/Ribonuclease H"/>
    <property type="match status" value="1"/>
</dbReference>
<gene>
    <name evidence="2" type="ORF">Salat_0205200</name>
</gene>
<keyword evidence="3" id="KW-1185">Reference proteome</keyword>
<dbReference type="InterPro" id="IPR012337">
    <property type="entry name" value="RNaseH-like_sf"/>
</dbReference>
<reference evidence="2" key="1">
    <citation type="submission" date="2020-06" db="EMBL/GenBank/DDBJ databases">
        <authorList>
            <person name="Li T."/>
            <person name="Hu X."/>
            <person name="Zhang T."/>
            <person name="Song X."/>
            <person name="Zhang H."/>
            <person name="Dai N."/>
            <person name="Sheng W."/>
            <person name="Hou X."/>
            <person name="Wei L."/>
        </authorList>
    </citation>
    <scope>NUCLEOTIDE SEQUENCE</scope>
    <source>
        <strain evidence="2">3651</strain>
        <tissue evidence="2">Leaf</tissue>
    </source>
</reference>